<dbReference type="Proteomes" id="UP000433532">
    <property type="component" value="Unassembled WGS sequence"/>
</dbReference>
<protein>
    <submittedName>
        <fullName evidence="2">Uncharacterized protein</fullName>
    </submittedName>
</protein>
<organism evidence="2 4">
    <name type="scientific">Pseudomonas aeruginosa</name>
    <dbReference type="NCBI Taxonomy" id="287"/>
    <lineage>
        <taxon>Bacteria</taxon>
        <taxon>Pseudomonadati</taxon>
        <taxon>Pseudomonadota</taxon>
        <taxon>Gammaproteobacteria</taxon>
        <taxon>Pseudomonadales</taxon>
        <taxon>Pseudomonadaceae</taxon>
        <taxon>Pseudomonas</taxon>
    </lineage>
</organism>
<name>A0A232A2L2_PSEAI</name>
<evidence type="ECO:0000313" key="4">
    <source>
        <dbReference type="Proteomes" id="UP000433532"/>
    </source>
</evidence>
<evidence type="ECO:0000256" key="1">
    <source>
        <dbReference type="SAM" id="MobiDB-lite"/>
    </source>
</evidence>
<sequence length="248" mass="27044">MKIDSASSSPSLAQRQLMTRTPDQDFQRDFQAAYARLAVAAEGSAEQAGALADTLGATQLEYSRVRGVSLEDQLRFAHVLNRACENGAQLDARGFLARLGADDLQALQRNMGLAEPIRVEALSEEGARNLLLPEGYSVDLDGDGITEVGAAKIRHFPPRDAPQAFLDQWLALTAGMDGAAYSNARDGLQWAFDIRAMAGQPLATDQLASYRTAVDDYLGMLAEHRHALVPGQYERDLPLYQALRQRLA</sequence>
<dbReference type="EMBL" id="WOAD01000002">
    <property type="protein sequence ID" value="MUI34345.1"/>
    <property type="molecule type" value="Genomic_DNA"/>
</dbReference>
<feature type="region of interest" description="Disordered" evidence="1">
    <location>
        <begin position="1"/>
        <end position="21"/>
    </location>
</feature>
<dbReference type="RefSeq" id="WP_003095466.1">
    <property type="nucleotide sequence ID" value="NZ_AP014622.1"/>
</dbReference>
<dbReference type="KEGG" id="paeb:NCGM1900_5612"/>
<gene>
    <name evidence="2" type="ORF">GNQ48_04945</name>
    <name evidence="3" type="ORF">L4V69_33625</name>
</gene>
<evidence type="ECO:0000313" key="2">
    <source>
        <dbReference type="EMBL" id="MUI34345.1"/>
    </source>
</evidence>
<reference evidence="3" key="3">
    <citation type="submission" date="2023-10" db="EMBL/GenBank/DDBJ databases">
        <title>Pathogen: clinical or host-associated sample.</title>
        <authorList>
            <person name="Hergert J."/>
            <person name="Casey R."/>
            <person name="Wagner J."/>
            <person name="Young E.L."/>
            <person name="Oakeson K.F."/>
        </authorList>
    </citation>
    <scope>NUCLEOTIDE SEQUENCE</scope>
    <source>
        <strain evidence="3">2021CK-01020</strain>
    </source>
</reference>
<reference evidence="3" key="2">
    <citation type="submission" date="2023-06" db="EMBL/GenBank/DDBJ databases">
        <authorList>
            <consortium name="Clinical and Environmental Microbiology Branch: Whole genome sequencing antimicrobial resistance pathogens in the healthcare setting"/>
        </authorList>
    </citation>
    <scope>NUCLEOTIDE SEQUENCE</scope>
    <source>
        <strain evidence="3">2021CK-01020</strain>
    </source>
</reference>
<evidence type="ECO:0000313" key="3">
    <source>
        <dbReference type="EMBL" id="WOS77367.1"/>
    </source>
</evidence>
<proteinExistence type="predicted"/>
<dbReference type="Proteomes" id="UP001297540">
    <property type="component" value="Chromosome"/>
</dbReference>
<dbReference type="EMBL" id="CP136986">
    <property type="protein sequence ID" value="WOS77367.1"/>
    <property type="molecule type" value="Genomic_DNA"/>
</dbReference>
<reference evidence="2 4" key="1">
    <citation type="submission" date="2019-11" db="EMBL/GenBank/DDBJ databases">
        <title>Genomes of ocular Pseudomonas aeruginosa isolates.</title>
        <authorList>
            <person name="Khan M."/>
            <person name="Rice S.A."/>
            <person name="Willcox M.D.P."/>
            <person name="Stapleton F."/>
        </authorList>
    </citation>
    <scope>NUCLEOTIDE SEQUENCE [LARGE SCALE GENOMIC DNA]</scope>
    <source>
        <strain evidence="2 4">PA221</strain>
    </source>
</reference>
<accession>A0A232A2L2</accession>
<dbReference type="AlphaFoldDB" id="A0A232A2L2"/>